<dbReference type="EMBL" id="NMUF01000007">
    <property type="protein sequence ID" value="RFA99309.1"/>
    <property type="molecule type" value="Genomic_DNA"/>
</dbReference>
<dbReference type="Proteomes" id="UP000257123">
    <property type="component" value="Unassembled WGS sequence"/>
</dbReference>
<proteinExistence type="predicted"/>
<accession>A0A371QUX6</accession>
<evidence type="ECO:0000313" key="1">
    <source>
        <dbReference type="EMBL" id="RFA93526.1"/>
    </source>
</evidence>
<evidence type="ECO:0000313" key="3">
    <source>
        <dbReference type="Proteomes" id="UP000256877"/>
    </source>
</evidence>
<organism evidence="1 4">
    <name type="scientific">Pyrobaculum aerophilum</name>
    <dbReference type="NCBI Taxonomy" id="13773"/>
    <lineage>
        <taxon>Archaea</taxon>
        <taxon>Thermoproteota</taxon>
        <taxon>Thermoprotei</taxon>
        <taxon>Thermoproteales</taxon>
        <taxon>Thermoproteaceae</taxon>
        <taxon>Pyrobaculum</taxon>
    </lineage>
</organism>
<name>A0A371QUX6_9CREN</name>
<sequence>MTMRLIPHSVYTRFVYTPEGGIYRRERLKMRSVPVDIDVYGWVYCADCMTPLFTREEALRHAEEGHLIAVEFMPDEAAPEEIPAVD</sequence>
<comment type="caution">
    <text evidence="1">The sequence shown here is derived from an EMBL/GenBank/DDBJ whole genome shotgun (WGS) entry which is preliminary data.</text>
</comment>
<dbReference type="EMBL" id="NMUE01000058">
    <property type="protein sequence ID" value="RFA93526.1"/>
    <property type="molecule type" value="Genomic_DNA"/>
</dbReference>
<evidence type="ECO:0000313" key="2">
    <source>
        <dbReference type="EMBL" id="RFA99309.1"/>
    </source>
</evidence>
<protein>
    <submittedName>
        <fullName evidence="1">Uncharacterized protein</fullName>
    </submittedName>
</protein>
<reference evidence="3 4" key="1">
    <citation type="submission" date="2017-07" db="EMBL/GenBank/DDBJ databases">
        <title>Draft genome sequence of aerobic hyperthermophilic archaea, Pyrobaculum aerophilum YKB31 and YKB32.</title>
        <authorList>
            <person name="Mochizuki T."/>
            <person name="Berliner A.J."/>
            <person name="Yoshida-Takashima Y."/>
            <person name="Takaki Y."/>
            <person name="Nunoura T."/>
            <person name="Takai K."/>
        </authorList>
    </citation>
    <scope>NUCLEOTIDE SEQUENCE [LARGE SCALE GENOMIC DNA]</scope>
    <source>
        <strain evidence="1 4">YKB31</strain>
        <strain evidence="2 3">YKB32</strain>
    </source>
</reference>
<evidence type="ECO:0000313" key="4">
    <source>
        <dbReference type="Proteomes" id="UP000257123"/>
    </source>
</evidence>
<dbReference type="AlphaFoldDB" id="A0A371QUX6"/>
<dbReference type="Proteomes" id="UP000256877">
    <property type="component" value="Unassembled WGS sequence"/>
</dbReference>
<gene>
    <name evidence="1" type="ORF">CGL51_12615</name>
    <name evidence="2" type="ORF">CGL52_03795</name>
</gene>